<dbReference type="AlphaFoldDB" id="A0A1I5KQE3"/>
<keyword evidence="3" id="KW-0804">Transcription</keyword>
<keyword evidence="6" id="KW-1185">Reference proteome</keyword>
<dbReference type="PANTHER" id="PTHR44688">
    <property type="entry name" value="DNA-BINDING TRANSCRIPTIONAL ACTIVATOR DEVR_DOSR"/>
    <property type="match status" value="1"/>
</dbReference>
<protein>
    <submittedName>
        <fullName evidence="5">Regulatory protein, luxR family</fullName>
    </submittedName>
</protein>
<dbReference type="InterPro" id="IPR036388">
    <property type="entry name" value="WH-like_DNA-bd_sf"/>
</dbReference>
<dbReference type="PROSITE" id="PS00622">
    <property type="entry name" value="HTH_LUXR_1"/>
    <property type="match status" value="1"/>
</dbReference>
<dbReference type="GO" id="GO:0003677">
    <property type="term" value="F:DNA binding"/>
    <property type="evidence" value="ECO:0007669"/>
    <property type="project" value="UniProtKB-KW"/>
</dbReference>
<dbReference type="SUPFAM" id="SSF46894">
    <property type="entry name" value="C-terminal effector domain of the bipartite response regulators"/>
    <property type="match status" value="1"/>
</dbReference>
<evidence type="ECO:0000256" key="3">
    <source>
        <dbReference type="ARBA" id="ARBA00023163"/>
    </source>
</evidence>
<dbReference type="InterPro" id="IPR000792">
    <property type="entry name" value="Tscrpt_reg_LuxR_C"/>
</dbReference>
<evidence type="ECO:0000256" key="2">
    <source>
        <dbReference type="ARBA" id="ARBA00023125"/>
    </source>
</evidence>
<dbReference type="EMBL" id="FOVH01000010">
    <property type="protein sequence ID" value="SFO87083.1"/>
    <property type="molecule type" value="Genomic_DNA"/>
</dbReference>
<organism evidence="5 6">
    <name type="scientific">Actinomadura madurae</name>
    <dbReference type="NCBI Taxonomy" id="1993"/>
    <lineage>
        <taxon>Bacteria</taxon>
        <taxon>Bacillati</taxon>
        <taxon>Actinomycetota</taxon>
        <taxon>Actinomycetes</taxon>
        <taxon>Streptosporangiales</taxon>
        <taxon>Thermomonosporaceae</taxon>
        <taxon>Actinomadura</taxon>
    </lineage>
</organism>
<dbReference type="InterPro" id="IPR016032">
    <property type="entry name" value="Sig_transdc_resp-reg_C-effctor"/>
</dbReference>
<keyword evidence="1" id="KW-0805">Transcription regulation</keyword>
<reference evidence="5 6" key="1">
    <citation type="submission" date="2016-10" db="EMBL/GenBank/DDBJ databases">
        <authorList>
            <person name="de Groot N.N."/>
        </authorList>
    </citation>
    <scope>NUCLEOTIDE SEQUENCE [LARGE SCALE GENOMIC DNA]</scope>
    <source>
        <strain evidence="5 6">DSM 43067</strain>
    </source>
</reference>
<evidence type="ECO:0000259" key="4">
    <source>
        <dbReference type="PROSITE" id="PS50043"/>
    </source>
</evidence>
<dbReference type="GO" id="GO:0006355">
    <property type="term" value="P:regulation of DNA-templated transcription"/>
    <property type="evidence" value="ECO:0007669"/>
    <property type="project" value="InterPro"/>
</dbReference>
<dbReference type="GeneID" id="99650621"/>
<evidence type="ECO:0000256" key="1">
    <source>
        <dbReference type="ARBA" id="ARBA00023015"/>
    </source>
</evidence>
<proteinExistence type="predicted"/>
<accession>A0A1I5KQE3</accession>
<dbReference type="STRING" id="1993.SAMN04489713_11095"/>
<dbReference type="SMART" id="SM00421">
    <property type="entry name" value="HTH_LUXR"/>
    <property type="match status" value="1"/>
</dbReference>
<evidence type="ECO:0000313" key="5">
    <source>
        <dbReference type="EMBL" id="SFO87083.1"/>
    </source>
</evidence>
<keyword evidence="2" id="KW-0238">DNA-binding</keyword>
<name>A0A1I5KQE3_9ACTN</name>
<dbReference type="CDD" id="cd06170">
    <property type="entry name" value="LuxR_C_like"/>
    <property type="match status" value="1"/>
</dbReference>
<evidence type="ECO:0000313" key="6">
    <source>
        <dbReference type="Proteomes" id="UP000183413"/>
    </source>
</evidence>
<dbReference type="Pfam" id="PF00196">
    <property type="entry name" value="GerE"/>
    <property type="match status" value="1"/>
</dbReference>
<dbReference type="RefSeq" id="WP_075022563.1">
    <property type="nucleotide sequence ID" value="NZ_CP083237.1"/>
</dbReference>
<feature type="domain" description="HTH luxR-type" evidence="4">
    <location>
        <begin position="262"/>
        <end position="328"/>
    </location>
</feature>
<dbReference type="InParanoid" id="A0A1I5KQE3"/>
<gene>
    <name evidence="5" type="ORF">SAMN04489713_11095</name>
</gene>
<dbReference type="PANTHER" id="PTHR44688:SF16">
    <property type="entry name" value="DNA-BINDING TRANSCRIPTIONAL ACTIVATOR DEVR_DOSR"/>
    <property type="match status" value="1"/>
</dbReference>
<dbReference type="PROSITE" id="PS50043">
    <property type="entry name" value="HTH_LUXR_2"/>
    <property type="match status" value="1"/>
</dbReference>
<dbReference type="Gene3D" id="1.10.10.10">
    <property type="entry name" value="Winged helix-like DNA-binding domain superfamily/Winged helix DNA-binding domain"/>
    <property type="match status" value="1"/>
</dbReference>
<dbReference type="PRINTS" id="PR00038">
    <property type="entry name" value="HTHLUXR"/>
</dbReference>
<dbReference type="Proteomes" id="UP000183413">
    <property type="component" value="Unassembled WGS sequence"/>
</dbReference>
<sequence>MRIEALLPAMASRHGSPSSDVHDEMRSSAAEVANVMRALVACSGYALSAWDAVSGTHRHVTLASEGYDDDVQRHMNDAFIDSNPAFRILHTKTSSALRWVDLARDWNLTFAETVSAQEFLIPAGFHEGTTMCLRLLDGRYTGSLHMSWSSPGDATDECRELIERFRPLLAIVCDMLRSVQVGVERLPSDAHALLMSREGEVTEVPGRSAGPLLSEGGPVRGMLPRYARLPATRRYLWPDVEGRCHRVEITPCRGGITLITERTVPWPHGLTVREAQILHLIAGGLSNPQIGKRLYISPRTVSTHVEHILDKLGCLTRAQLAAVAVDGDLLLMGEP</sequence>